<reference evidence="1" key="1">
    <citation type="submission" date="2015-07" db="EMBL/GenBank/DDBJ databases">
        <title>MeaNS - Measles Nucleotide Surveillance Program.</title>
        <authorList>
            <person name="Tran T."/>
            <person name="Druce J."/>
        </authorList>
    </citation>
    <scope>NUCLEOTIDE SEQUENCE</scope>
    <source>
        <strain evidence="1">UCB-OBI-ISO-001</strain>
        <tissue evidence="1">Gonad</tissue>
    </source>
</reference>
<dbReference type="AlphaFoldDB" id="A0A0L8GRQ2"/>
<accession>A0A0L8GRQ2</accession>
<sequence length="89" mass="10420">MKKKKEAKKKLRKKHKCFVAKIKYFGKLHPPQSKKKKKENLIPSYCIIFHKLGSFQIFCLDRKVGIKTTSLEQKILAAKKNSLKVLILH</sequence>
<gene>
    <name evidence="1" type="ORF">OCBIM_22029351mg</name>
</gene>
<name>A0A0L8GRQ2_OCTBM</name>
<organism evidence="1">
    <name type="scientific">Octopus bimaculoides</name>
    <name type="common">California two-spotted octopus</name>
    <dbReference type="NCBI Taxonomy" id="37653"/>
    <lineage>
        <taxon>Eukaryota</taxon>
        <taxon>Metazoa</taxon>
        <taxon>Spiralia</taxon>
        <taxon>Lophotrochozoa</taxon>
        <taxon>Mollusca</taxon>
        <taxon>Cephalopoda</taxon>
        <taxon>Coleoidea</taxon>
        <taxon>Octopodiformes</taxon>
        <taxon>Octopoda</taxon>
        <taxon>Incirrata</taxon>
        <taxon>Octopodidae</taxon>
        <taxon>Octopus</taxon>
    </lineage>
</organism>
<dbReference type="EMBL" id="KQ420715">
    <property type="protein sequence ID" value="KOF79514.1"/>
    <property type="molecule type" value="Genomic_DNA"/>
</dbReference>
<proteinExistence type="predicted"/>
<evidence type="ECO:0000313" key="1">
    <source>
        <dbReference type="EMBL" id="KOF79514.1"/>
    </source>
</evidence>
<protein>
    <submittedName>
        <fullName evidence="1">Uncharacterized protein</fullName>
    </submittedName>
</protein>